<dbReference type="AlphaFoldDB" id="A0A8D8F5A7"/>
<evidence type="ECO:0000313" key="2">
    <source>
        <dbReference type="EMBL" id="CAG6457963.1"/>
    </source>
</evidence>
<dbReference type="GO" id="GO:0016485">
    <property type="term" value="P:protein processing"/>
    <property type="evidence" value="ECO:0007669"/>
    <property type="project" value="InterPro"/>
</dbReference>
<keyword evidence="1" id="KW-0576">Peroxisome</keyword>
<keyword evidence="1" id="KW-0720">Serine protease</keyword>
<dbReference type="GO" id="GO:0031998">
    <property type="term" value="P:regulation of fatty acid beta-oxidation"/>
    <property type="evidence" value="ECO:0007669"/>
    <property type="project" value="TreeGrafter"/>
</dbReference>
<comment type="subcellular location">
    <subcellularLocation>
        <location evidence="1">Peroxisome</location>
    </subcellularLocation>
</comment>
<dbReference type="GO" id="GO:0004252">
    <property type="term" value="F:serine-type endopeptidase activity"/>
    <property type="evidence" value="ECO:0007669"/>
    <property type="project" value="InterPro"/>
</dbReference>
<dbReference type="PANTHER" id="PTHR21004:SF0">
    <property type="entry name" value="PEROXISOMAL LEADER PEPTIDE-PROCESSING PROTEASE"/>
    <property type="match status" value="1"/>
</dbReference>
<dbReference type="Pfam" id="PF13365">
    <property type="entry name" value="Trypsin_2"/>
    <property type="match status" value="1"/>
</dbReference>
<sequence>MKLPSYRNGLIYYPYGTQKSSAVVFNNDLVLTTGLTLLQVPNNEANLGSLPQNELICVENRPEFQKPSFKLILENGKDKLTEQEVQIAFILRSSNVESFVQQNFSGLKFLVDGDYRLISEYSQHFSTFLFLKPTDRKLQLQDVKESFQSIVNSTLNQITTLDKIVCISAPFGSENFINSVNYGHVANTFGTDNCLMLLNLVTTFGCDGAGVYDQRLNLRGLLLGSTFAHQNDNVSFSLAINVNEILKVLFKDHCLKSTPERFQTDVAKSVCMIDSMGCWGTGCLFQMHDRQFVLTCSHVLSSNNIVCHVKDYELELKLLYKNPIYDSAYDLALLEVSNKSKPNKSTFCQLANYQPKIGQPVYSVGFPLFKSFGWSDNFRPTIYRGRVTKHSEGILFTDCPVQAGQSGGPLFDDRGDLLAVMVSNFKSALDDRIYPWHNMCVPVWDLHRVLEEYCDTNDLKRLTKLQASNEIVNKWKIRRPKITSRL</sequence>
<organism evidence="2">
    <name type="scientific">Culex pipiens</name>
    <name type="common">House mosquito</name>
    <dbReference type="NCBI Taxonomy" id="7175"/>
    <lineage>
        <taxon>Eukaryota</taxon>
        <taxon>Metazoa</taxon>
        <taxon>Ecdysozoa</taxon>
        <taxon>Arthropoda</taxon>
        <taxon>Hexapoda</taxon>
        <taxon>Insecta</taxon>
        <taxon>Pterygota</taxon>
        <taxon>Neoptera</taxon>
        <taxon>Endopterygota</taxon>
        <taxon>Diptera</taxon>
        <taxon>Nematocera</taxon>
        <taxon>Culicoidea</taxon>
        <taxon>Culicidae</taxon>
        <taxon>Culicinae</taxon>
        <taxon>Culicini</taxon>
        <taxon>Culex</taxon>
        <taxon>Culex</taxon>
    </lineage>
</organism>
<comment type="similarity">
    <text evidence="1">Belongs to the peptidase S1B family.</text>
</comment>
<dbReference type="PANTHER" id="PTHR21004">
    <property type="entry name" value="SERINE PROTEASE-RELATED"/>
    <property type="match status" value="1"/>
</dbReference>
<comment type="PTM">
    <text evidence="1">The full-lengh TYSND1 is the active the proteolytic processing of PTS1- and PTS2-proteins and in self-cleavage, and intermolecular self-cleavage of TYSND1 down-regulates its protease activity.</text>
</comment>
<evidence type="ECO:0000256" key="1">
    <source>
        <dbReference type="PIRNR" id="PIRNR037989"/>
    </source>
</evidence>
<keyword evidence="1" id="KW-0378">Hydrolase</keyword>
<proteinExistence type="inferred from homology"/>
<reference evidence="2" key="1">
    <citation type="submission" date="2021-05" db="EMBL/GenBank/DDBJ databases">
        <authorList>
            <person name="Alioto T."/>
            <person name="Alioto T."/>
            <person name="Gomez Garrido J."/>
        </authorList>
    </citation>
    <scope>NUCLEOTIDE SEQUENCE</scope>
</reference>
<dbReference type="Gene3D" id="2.40.10.120">
    <property type="match status" value="1"/>
</dbReference>
<accession>A0A8D8F5A7</accession>
<dbReference type="InterPro" id="IPR039245">
    <property type="entry name" value="TYSND1/DEG15"/>
</dbReference>
<dbReference type="SUPFAM" id="SSF50494">
    <property type="entry name" value="Trypsin-like serine proteases"/>
    <property type="match status" value="1"/>
</dbReference>
<name>A0A8D8F5A7_CULPI</name>
<comment type="function">
    <text evidence="1">Peroxisomal protease that mediates both the removal of the leader peptide from proteins containing a PTS2 target sequence and processes several PTS1-containing proteins. Catalyzes the processing of PTS1-proteins involved in the peroxisomal beta-oxidation of fatty acids.</text>
</comment>
<dbReference type="GO" id="GO:0005777">
    <property type="term" value="C:peroxisome"/>
    <property type="evidence" value="ECO:0007669"/>
    <property type="project" value="UniProtKB-SubCell"/>
</dbReference>
<dbReference type="EC" id="3.4.21.-" evidence="1"/>
<dbReference type="EMBL" id="HBUE01033785">
    <property type="protein sequence ID" value="CAG6457963.1"/>
    <property type="molecule type" value="Transcribed_RNA"/>
</dbReference>
<protein>
    <recommendedName>
        <fullName evidence="1">Peroxisomal leader peptide-processing protease</fullName>
        <ecNumber evidence="1">3.4.21.-</ecNumber>
    </recommendedName>
</protein>
<dbReference type="InterPro" id="IPR009003">
    <property type="entry name" value="Peptidase_S1_PA"/>
</dbReference>
<keyword evidence="1 2" id="KW-0645">Protease</keyword>